<name>A0ABW7X1I5_9NOCA</name>
<accession>A0ABW7X1I5</accession>
<reference evidence="1 2" key="1">
    <citation type="submission" date="2024-10" db="EMBL/GenBank/DDBJ databases">
        <title>The Natural Products Discovery Center: Release of the First 8490 Sequenced Strains for Exploring Actinobacteria Biosynthetic Diversity.</title>
        <authorList>
            <person name="Kalkreuter E."/>
            <person name="Kautsar S.A."/>
            <person name="Yang D."/>
            <person name="Bader C.D."/>
            <person name="Teijaro C.N."/>
            <person name="Fluegel L."/>
            <person name="Davis C.M."/>
            <person name="Simpson J.R."/>
            <person name="Lauterbach L."/>
            <person name="Steele A.D."/>
            <person name="Gui C."/>
            <person name="Meng S."/>
            <person name="Li G."/>
            <person name="Viehrig K."/>
            <person name="Ye F."/>
            <person name="Su P."/>
            <person name="Kiefer A.F."/>
            <person name="Nichols A."/>
            <person name="Cepeda A.J."/>
            <person name="Yan W."/>
            <person name="Fan B."/>
            <person name="Jiang Y."/>
            <person name="Adhikari A."/>
            <person name="Zheng C.-J."/>
            <person name="Schuster L."/>
            <person name="Cowan T.M."/>
            <person name="Smanski M.J."/>
            <person name="Chevrette M.G."/>
            <person name="De Carvalho L.P.S."/>
            <person name="Shen B."/>
        </authorList>
    </citation>
    <scope>NUCLEOTIDE SEQUENCE [LARGE SCALE GENOMIC DNA]</scope>
    <source>
        <strain evidence="1 2">NPDC019275</strain>
    </source>
</reference>
<evidence type="ECO:0000313" key="1">
    <source>
        <dbReference type="EMBL" id="MFI2474965.1"/>
    </source>
</evidence>
<comment type="caution">
    <text evidence="1">The sequence shown here is derived from an EMBL/GenBank/DDBJ whole genome shotgun (WGS) entry which is preliminary data.</text>
</comment>
<organism evidence="1 2">
    <name type="scientific">Nocardia xishanensis</name>
    <dbReference type="NCBI Taxonomy" id="238964"/>
    <lineage>
        <taxon>Bacteria</taxon>
        <taxon>Bacillati</taxon>
        <taxon>Actinomycetota</taxon>
        <taxon>Actinomycetes</taxon>
        <taxon>Mycobacteriales</taxon>
        <taxon>Nocardiaceae</taxon>
        <taxon>Nocardia</taxon>
    </lineage>
</organism>
<sequence>MIALPRAAYIPFRRDTGYDPAVEMAAAFLERLGACAAAIVIVPQKGTLDYSGPLKQYARNRTVLTPRNSNQSPIGLGHPALVYAPALKELELATRYTRDSPIAVVEDQFFSCARWADEIGAVNLVELRIHSTERSAAHQRILERIDFAGDNGLADAPGKRDLIRHLGELAEIDALDKDEILAYQLIRGKYRYSEFLARLGEEIDGFQHRS</sequence>
<proteinExistence type="predicted"/>
<dbReference type="EMBL" id="JBIRYO010000009">
    <property type="protein sequence ID" value="MFI2474965.1"/>
    <property type="molecule type" value="Genomic_DNA"/>
</dbReference>
<keyword evidence="2" id="KW-1185">Reference proteome</keyword>
<gene>
    <name evidence="1" type="ORF">ACH49W_16440</name>
</gene>
<dbReference type="RefSeq" id="WP_364826288.1">
    <property type="nucleotide sequence ID" value="NZ_JBFAYM010000020.1"/>
</dbReference>
<dbReference type="Proteomes" id="UP001611415">
    <property type="component" value="Unassembled WGS sequence"/>
</dbReference>
<evidence type="ECO:0000313" key="2">
    <source>
        <dbReference type="Proteomes" id="UP001611415"/>
    </source>
</evidence>
<protein>
    <submittedName>
        <fullName evidence="1">Uncharacterized protein</fullName>
    </submittedName>
</protein>